<evidence type="ECO:0000313" key="4">
    <source>
        <dbReference type="EMBL" id="XCD18979.1"/>
    </source>
</evidence>
<keyword evidence="1" id="KW-0106">Calcium</keyword>
<dbReference type="InterPro" id="IPR010221">
    <property type="entry name" value="VCBS_dom"/>
</dbReference>
<feature type="compositionally biased region" description="Basic and acidic residues" evidence="2">
    <location>
        <begin position="3343"/>
        <end position="3357"/>
    </location>
</feature>
<dbReference type="GO" id="GO:0007156">
    <property type="term" value="P:homophilic cell adhesion via plasma membrane adhesion molecules"/>
    <property type="evidence" value="ECO:0007669"/>
    <property type="project" value="InterPro"/>
</dbReference>
<dbReference type="Pfam" id="PF17963">
    <property type="entry name" value="Big_9"/>
    <property type="match status" value="1"/>
</dbReference>
<dbReference type="PROSITE" id="PS00330">
    <property type="entry name" value="HEMOLYSIN_CALCIUM"/>
    <property type="match status" value="1"/>
</dbReference>
<feature type="region of interest" description="Disordered" evidence="2">
    <location>
        <begin position="500"/>
        <end position="519"/>
    </location>
</feature>
<reference evidence="4" key="1">
    <citation type="submission" date="2023-01" db="EMBL/GenBank/DDBJ databases">
        <title>Vibrio sp. CB1-14 genome sequencing.</title>
        <authorList>
            <person name="Otstavnykh N."/>
            <person name="Isaeva M."/>
            <person name="Meleshko D."/>
        </authorList>
    </citation>
    <scope>NUCLEOTIDE SEQUENCE</scope>
    <source>
        <strain evidence="4">CB1-14</strain>
    </source>
</reference>
<sequence>MSIAALLGLVDLSGTLVLDSNGKIVLLPEGAEMRPGDIELSPDNLVPDVELRETLFAQINSQAENSASDLEDFSANDLDADAIIAQIEAGADPTQNEDQATAAGGSLSSSITDAATVEAINPQVLAATFFETLGLNRQDLTETQTNALLDIATNSAPVTLFEARNYDEESQDSDLGLTFPTDTDGDALTVAVTELPKLGQVTLADGTPVSLGQTLTQEEFENLQFDAPQEYTFGEDAGQFTYSVDDGQGQPDSVQTGGVLLEINPINDIPVIDEVGQGTLVESGNLDDGQIVEGVNTASGSISASDNDTDAALTYGVENDTNEYGQLRVDPETGDWVFTLDNSSSATQSLKEGDSINTTFEVTVTDDKGAVTTETLTLTINGTNDLPTFDAGGDAAGTVTEQGDGIGSDNLASGALSVTDVDADAILTFEIESEQNDFGSFSVDENGQWQFELDNEASVTQALSEGETETLNYTVSVTDEFGARSEQVVTITVIGTNDTPEIKDGRGTSGAVNEAGHRDDGTLFPGKVSDFGIIRAVDNDGTLSFTTTDKSDYGEFTINALTGEWRFTLDNNAAITQSLKEGETGEVVFNIKVADEAGAFVMQPVTIEIFGANDQPTISSSSDLDGTVIESGDNTEGTSFASGTLVGEDVDDDTTFTFFVEDGGSEYGQLVMKPNGEWTFEIDNDSAATQALNAGDSVDITYPVTIRDEFGAINSEALTITVVGTNDLPQIINGSSSALTEDSGTDALGYLVATDTLVISDKDADEETFNPGNAEPVGSTLGSLTIAADGTWTYSVDNSLAAVQALDVGDQLVEEFIVTSADGTAHTIAVTINGTEDETFITGPTADTVKEDNDVDAGLLTAGDNLSLTITDNDAGENKFSTTVTSVVNDNGQLPLGILTITEDGDWSYQVSNALQELQSLGDGDTRVERFTVTSIDGSKTETIEVTIQGTNDLPLIGGNAVGSVTEDFEVQTGDLLKDNGQLTISDADTGEAKFQMVVTPVGSVLGTLTITETGAWNYEVDNTNPTVQGLGEGDSLTETFQVLSEDGTPQNIVITINGVNDVPTITSGDSVIAQEDVLVDGDGNIVATNTLVISDDDTGEEVFNAGTATPVGTTLGTLTIDAAGVWTYKVDNSLPQIQALDVGTSLTESFTVTSADGTEHQIDVTVNGTEDPTIISNYQPGAVTEDTAGILTDSGSLSIADLDAGEALFNTTVTKLNNGDGHSPLGNLTIDANGNWTYTVDNSLTGVQELGDGITRDEVFQVTSIDGSVSQTIVVTITGVDGAPSIVSGESGDVTEDAVVAPSDTLVATDKLVITDEDAGENVFDAGTATPVGTTLGSLTITADGTWTYTLDNTLSAVQALDDGDKVIEEFTVTSADGTEHTIAVTINGTEDETFITGPTADTVKEDNDVDAGLLTAGDNLSLTITDNDAGENKFSTTVTSVVNDNGQLPLGILTITEDGDWSYQVSNALQELQSLGDGDTRVERFTVTSIDGSKTETIEVTIQGTNDLPLIGGNAVGSVTEDFEVQTGDLLKDNGQLTISDADTGEAKFQTVVTPVGSVLGTLTITETGAWNYEVDNTNPTVQGLGEGDSLTETFQVLSEDGTPQNIVITINGVNDVPTITSGDSVIAQEDVLVDGDGNIVATNTLVISDDDTGEEVFNAGAATPVGTTLGTLTIDAAGVWTYKVDNSLPQIQALDVGTSLTESFTVTSADGTEHQIDVTVNGTEDPTIISNYQPGAVTEDTAGILTDSGSLSIADLDAGEALFNTTVTKLNNGDGHSPLGNLTIDANGNWTYTVDNSLTGVQELGDGITRDEVFQVTSIDGSVSQTIVVTITGVDGAPSIVSGESGDVTEDAVVAPSDTLVATDKLVITDEDAGENVFDAGTATPVGTTLGSLTITADGTWTYTLDNTLSAVQALDDGDKVIEEFTVTSADGTEHTIAVTINGTEDETFITGPTTDTVKEDTDVDAGLLIAGDNLSLTITDNDAGENKFSTTVTSVANDNGQLPLGTLTITEDGDWSYQVSNALQEIQSLGDGDTRVERFTVTSIDGSKTETIEVTIQGTNDLPLIGGNAVGSVTEDFEVQTGDLLKDNGQLTISDADTGEAKFQTVVTPVGSVLGTLTITETGAWNYEVDNTNPTVQGLGEGDSLTETFQVLSEDGTPQNIVITINGVNDVPTITSGDSVIAQEDVLVDGDGNIVATNTLVISDDDTGEEVFNAGAATPVGTTLGSLTIDAAGVWTYKVDNSLPQIQALDVGTSLTESFTVTSADGTEHQIDVTVNGTEDPTIISNYQPGAVTEDTAGILTDSGSLTITDLDSGEALFNTTVTKLNNGDGHSPLGNLTIDANGNWTYTVDNSLTGVQELGDGITRDEVFQVTSIDGSVSQTIVVTITGVDGAPSIVSGESGDVTEDAVVAPSDTLVATDKLVITDEDAGENVFDAGTATPVGTTLGSLTITADGTWTYTLDNTLSAVQALDDGDKVIEEFTITSADGTEHTIAVTINGTEDETFITGPTTDTVKEDNDVDAGLLTAGDNLSLTITDNDAGENKFSTTVTSVVNDNGQLPLGTLTITEDGDWSYQVSNALQEIQSLGDGDTRVERFTVTSIDGSKTETIEVTIQGTNDLPVIDGDAVGLVIEDINVQPGDLLKDNGQLTISDVDTGEAKFQTTVTPVTVGGITPIGTITITATGAWSYEVDNTATEVQQLGAGDTRTETFQVLSEDGTPHNVVVTINGTNDAPQIGGLSYVELTEDQATQIDANGDLNFTSQATISDVDLGEGAFVPATLTAAAGNFTDGALTIDSAGNWTYKIPNGSANVQGLAAGERATQTFTVETDNNTTHTITVDIVGVNDGSVLISDPSESIGSVTEDDTQVTLSDNGVLELSDVDGANEEVFNTNPNTFTSTSTVEGAAADQALGTLTITTNGAWNYQIPNANVEYLGQGETATETFTVLSEDGTPHTITVTIIGTNDAPVIAGTSDPDGTVVESGHEDTGGVVLGTPSIEGQIVASDIDLPDNDVLDYSVANATNPYGTASVDQNGVWKFELNNGSDATQALEENETATVTFDVVVTDDQNATATQQVTITIQGTNDKPYLTSGGVFADSVKESGLNEAGDQRADGQINADDYDLADNAQLSYAFDSNDSTATSVENQYGTFTINSDGSWSFELDNTKPATQALRAGESTTVDIDAFIIDDRDAYISQTLTVTINGTNDQPTISGTNTGDVVEDRNVTRENGVRYITSEGSLRVDDVDTGESIFNTTVEPVGSPLGTLTIDALGDWDYQVNTRESAIQRLGVDETMEESFRVYSVDGTSFETITITITGTNDRPNIRGRSSDSITENVEGDDSEVKATGDLNPRDADATDVHTWSVVGSSDGQYGSFSINASTGTWEYILDNDKADSLQKDELVTETFTVLVDDGNGGTRTKDVTINITGTNDALVLTGDDSATVVEDLNITEDGVIDVSDLDTLDTFEFEVLNPVGVLGDLTIDQNGKWTYTLVPNRAEHLEDNVTYPADSQFGEQIFQVSVTDGTATKVFEVSIDVIGTNDAPDIDGVRTGVLYEVNGYGQTVGADLGANDPDLNETEAWQINDTNAGVGTYGTLTLNPTTGEWEYTLGVSDGQKASVDALAHDSVVTETFSVSVTDKYNAVSTKTITITVNGDNDRPVIGGTLAGEVTEDVHPDDNPANPITTSGTLTDGDVDIGDDHTWSINSTKGQYGNISIDPQSGEWVYTLNNNNPTVQGLKGVDSETLTDTFTVTVKDDSGQSDNTATQTITVTIKGTNDTPDVKGDTSGSVIEATNARSSATGALTVSDIDTTDSHTWTVENEDQATGQASGTYGYMSVDDNGRWTYQLQSDWDATREIPPGESRVDSFEVIVTDEGGLTDTITVNVTIAGTNTDPEISVQPSYTVIEDGANLSGTVIAGVPTQGQLDSNVIGGGDPDLNEVVTWSVLDGGQYGTFSIDEASGTWQYVLNNNALAVDSLDKGDTLEDTVRIRVLDKFGHESIQDITINIVGENDVPNIRGAQTRTISEDTIEAGNYTATGQLNPGDVDADDFHLWEISDSNGGRGEYGSLILSSDGQWTFTYDQADKLDDIKALKPGERVTDTFEVTVTDSHDATSTELVTIRIEGQNDAPTVSGDITGTYVEDNGTDDPSDDLTPLTGRAILSDVDNDDFAEFVIADGQTENVYSGLYGDLSIDKDGNWQFTPKNDVIQSLNEDEVKQEVFTVIAQDQNGATITQDITISIEGRNDVPVITGESTGTVVEDGTADIYGVDLTRTDGQLVASDVDNESSISGWSIETSGVGTYGTLTVDNNGKWTYVIDNSLPATQALISGETVQETFYVVATDNDGGISNRQEVVIDVVGQRDPGDGSGGGGIIPVDISELEVTEDGQLIDGDSYIFDVPEAARFVPVNGGIYGQLVRTPDGNWQYELDNDSLLVQGLDEGETATENWRIILGPFYINVDVTINGTADKPEITYSSDTTSPQDDTIFLGEAFEDVTDSISGVLGVDDADLGDTHVWVVENGQGSYGTLTVDSETGEWTYVLDPSVELPAGEEVFDTFFVTVTDTDPNEDLSTASDRREVKVKIVGSAEDVVVEDKIVVETVTANEDNDDPNELGTGDSAITITSADAGGPLALDPDLGLGDQITWTLIDGSGTYGNITVNQDGSWVFTLDNDSQAVQSLQEGQTRQDVFEVYAVDQYGKTIVDENGLPQTLEIVVNVNGQNDAPTLQANVEETIVADDPDQTISGQLSVSDVDTQDQNLHTWAATPTSVENDYGTLQFNSDGSWTYVVNPNNADIIALGANESIPQTWQVTVTDPSGLTDTQTLTINIRGENQAPTMVTQDGEVTEDDTNGSGSISVTKAIVLDDVDTNDTVTLAAADLNGTYGQFVVDPTTNTWTYELYNDEPHVQALADGVKVVESFTVRATDSFGAEVTQTVEVTITGTNDRPSVSGAATGSVSDNLGSTASGKVTVADVDIGDGHTFDVKQDTDLGTFTIDNTGKWTFVVDEENAEINALAKGQTKTVQVSVIATDDSNVSATEESNEHFITITIVGTNDAPQIVDIGQQMATENTNTQLSGTFDDGDVDTVNIADDHLWEVVSGDPRGDLSADPTTGAWTFDLTGDFEYLSEGETLPAPLTYEVKVTDEHGASDTITVEFQVTGTNDAPTVVAGDTVATGTVFEDPTGTESGTASGEVKISDVDQSDTHSYSLSGTSMMTEIVGTYGTLKLIDGDTDDTVKWEYVIDQDKVDSLNDGPVSESFDLYIESLVGGAAQGDAITQSIDITVQGRNDAAIVSPDSETLDETNAALTLSGNLDATDVDNPDDTFTAQTDVQGTYGKFSVQADGQWTFVADEAYDSLNVGQSVSETFQVTTIDGTPTSVTVKIEGTNDAAQVSVGSVVTDETDAALTISDTLTASDVDNPDNTFTPSSEVGTYGSFSIDANGVWTFVANDSFDNLNVGEHVKETFNVTSVDGTPSTVTVQINGTNDASTISAASQELTETDSALTAGGTLTSVDPDNPDNSFIGQSSTVGTLGTFTLSASGVWTFEANSAFDNLADGVRVEEVFDVFSIDGTQSQVTIGITGSNDAATVDSADVSLQESDIVLTTGGTLTATDVDNPDNTFIPQNNVAGTNGTFSIDASGVWSYTANQAFDGLNSGESVSDTFIVKSADGTESSVKVTINGTNDAATISAVDRVIAETDAALSTGGTLTSSDPDNLDNKFLAQASIAGAHGVFSIDEDGVWSYDANEAFDSLNVGDSVVDSFNVQSIDGTVSTVKVTIQGTNDAPVIGGTVSAGVQEGVTDSATGTVTALDVDSTVTRSLRGGTLVGDVYTATGTYGTLTFNIATGIWAYVLIAGNSNALAAGDTDTDNFIIDVSDGLTSLEQPITITVTGNQGLRGDSALDDILVATSDDEWMFGNTIPAGGGISSDNDSQDTFRWETANLAGTDTIKDFDVRDVTTSDPNIKHDVVDLTAVAFKDDQLLTDQLSVSEQSGNTVFEISDNGVVLQSIVLEGIALHTLLGVTPSEVSDFTPTEVLVALYQSEQLTLPDQIKIGTDSATTETIVGTDDSDILFGGGGNDILTGGDGHDLFLFTEDAAGTTADPAEQTVTDFSVGSDILDISDLLPVHDNIGDLLGNISISVTDDPADAMDNATTVISVTNNGEQTDITLEGVGWNELGISDASVINDPGNHQTELLNQLDTMNVIKIDP</sequence>
<feature type="region of interest" description="Disordered" evidence="2">
    <location>
        <begin position="3670"/>
        <end position="3695"/>
    </location>
</feature>
<organism evidence="4">
    <name type="scientific">Vibrio chaetopteri</name>
    <dbReference type="NCBI Taxonomy" id="3016528"/>
    <lineage>
        <taxon>Bacteria</taxon>
        <taxon>Pseudomonadati</taxon>
        <taxon>Pseudomonadota</taxon>
        <taxon>Gammaproteobacteria</taxon>
        <taxon>Vibrionales</taxon>
        <taxon>Vibrionaceae</taxon>
        <taxon>Vibrio</taxon>
    </lineage>
</organism>
<feature type="region of interest" description="Disordered" evidence="2">
    <location>
        <begin position="3321"/>
        <end position="3357"/>
    </location>
</feature>
<dbReference type="EMBL" id="CP115921">
    <property type="protein sequence ID" value="XCD18979.1"/>
    <property type="molecule type" value="Genomic_DNA"/>
</dbReference>
<dbReference type="KEGG" id="vck:PG915_19780"/>
<dbReference type="Gene3D" id="2.60.40.10">
    <property type="entry name" value="Immunoglobulins"/>
    <property type="match status" value="43"/>
</dbReference>
<dbReference type="GO" id="GO:0016020">
    <property type="term" value="C:membrane"/>
    <property type="evidence" value="ECO:0007669"/>
    <property type="project" value="InterPro"/>
</dbReference>
<evidence type="ECO:0000256" key="1">
    <source>
        <dbReference type="ARBA" id="ARBA00022837"/>
    </source>
</evidence>
<dbReference type="InterPro" id="IPR002126">
    <property type="entry name" value="Cadherin-like_dom"/>
</dbReference>
<feature type="domain" description="Cadherin" evidence="3">
    <location>
        <begin position="3782"/>
        <end position="3903"/>
    </location>
</feature>
<feature type="domain" description="Cadherin" evidence="3">
    <location>
        <begin position="3562"/>
        <end position="3662"/>
    </location>
</feature>
<dbReference type="InterPro" id="IPR040853">
    <property type="entry name" value="RapA2_cadherin-like"/>
</dbReference>
<dbReference type="InterPro" id="IPR011049">
    <property type="entry name" value="Serralysin-like_metalloprot_C"/>
</dbReference>
<dbReference type="NCBIfam" id="TIGR01965">
    <property type="entry name" value="VCBS_repeat"/>
    <property type="match status" value="50"/>
</dbReference>
<dbReference type="SMART" id="SM00112">
    <property type="entry name" value="CA"/>
    <property type="match status" value="6"/>
</dbReference>
<dbReference type="PROSITE" id="PS50268">
    <property type="entry name" value="CADHERIN_2"/>
    <property type="match status" value="7"/>
</dbReference>
<gene>
    <name evidence="4" type="ORF">PG915_19780</name>
</gene>
<dbReference type="InterPro" id="IPR018511">
    <property type="entry name" value="Hemolysin-typ_Ca-bd_CS"/>
</dbReference>
<feature type="domain" description="Cadherin" evidence="3">
    <location>
        <begin position="289"/>
        <end position="389"/>
    </location>
</feature>
<evidence type="ECO:0000256" key="2">
    <source>
        <dbReference type="SAM" id="MobiDB-lite"/>
    </source>
</evidence>
<dbReference type="GO" id="GO:0005509">
    <property type="term" value="F:calcium ion binding"/>
    <property type="evidence" value="ECO:0007669"/>
    <property type="project" value="InterPro"/>
</dbReference>
<dbReference type="SUPFAM" id="SSF51120">
    <property type="entry name" value="beta-Roll"/>
    <property type="match status" value="1"/>
</dbReference>
<dbReference type="Pfam" id="PF17803">
    <property type="entry name" value="Cadherin_4"/>
    <property type="match status" value="21"/>
</dbReference>
<dbReference type="Pfam" id="PF00353">
    <property type="entry name" value="HemolysinCabind"/>
    <property type="match status" value="1"/>
</dbReference>
<feature type="domain" description="Cadherin" evidence="3">
    <location>
        <begin position="4632"/>
        <end position="4726"/>
    </location>
</feature>
<dbReference type="InterPro" id="IPR013783">
    <property type="entry name" value="Ig-like_fold"/>
</dbReference>
<proteinExistence type="predicted"/>
<name>A0AAU8BRW2_9VIBR</name>
<dbReference type="RefSeq" id="WP_353500114.1">
    <property type="nucleotide sequence ID" value="NZ_CP115921.1"/>
</dbReference>
<accession>A0AAU8BRW2</accession>
<protein>
    <submittedName>
        <fullName evidence="4">VCBS domain-containing protein</fullName>
    </submittedName>
</protein>
<feature type="domain" description="Cadherin" evidence="3">
    <location>
        <begin position="3117"/>
        <end position="3213"/>
    </location>
</feature>
<feature type="domain" description="Cadherin" evidence="3">
    <location>
        <begin position="2995"/>
        <end position="3091"/>
    </location>
</feature>
<feature type="domain" description="Cadherin" evidence="3">
    <location>
        <begin position="416"/>
        <end position="502"/>
    </location>
</feature>
<evidence type="ECO:0000259" key="3">
    <source>
        <dbReference type="PROSITE" id="PS50268"/>
    </source>
</evidence>
<dbReference type="InterPro" id="IPR001343">
    <property type="entry name" value="Hemolysn_Ca-bd"/>
</dbReference>